<dbReference type="PANTHER" id="PTHR39185">
    <property type="entry name" value="SWARMING MOTILITY PROTEIN SWRD"/>
    <property type="match status" value="1"/>
</dbReference>
<name>A0ABN1JTC0_9CLOT</name>
<dbReference type="PANTHER" id="PTHR39185:SF1">
    <property type="entry name" value="SWARMING MOTILITY PROTEIN SWRD"/>
    <property type="match status" value="1"/>
</dbReference>
<dbReference type="Proteomes" id="UP001501510">
    <property type="component" value="Unassembled WGS sequence"/>
</dbReference>
<dbReference type="RefSeq" id="WP_343763530.1">
    <property type="nucleotide sequence ID" value="NZ_BAAACG010000019.1"/>
</dbReference>
<keyword evidence="1" id="KW-0282">Flagellum</keyword>
<protein>
    <submittedName>
        <fullName evidence="1">Flagellar FlbD family protein</fullName>
    </submittedName>
</protein>
<keyword evidence="1" id="KW-0966">Cell projection</keyword>
<accession>A0ABN1JTC0</accession>
<keyword evidence="2" id="KW-1185">Reference proteome</keyword>
<comment type="caution">
    <text evidence="1">The sequence shown here is derived from an EMBL/GenBank/DDBJ whole genome shotgun (WGS) entry which is preliminary data.</text>
</comment>
<dbReference type="Pfam" id="PF06289">
    <property type="entry name" value="FlbD"/>
    <property type="match status" value="1"/>
</dbReference>
<reference evidence="1 2" key="1">
    <citation type="journal article" date="2019" name="Int. J. Syst. Evol. Microbiol.">
        <title>The Global Catalogue of Microorganisms (GCM) 10K type strain sequencing project: providing services to taxonomists for standard genome sequencing and annotation.</title>
        <authorList>
            <consortium name="The Broad Institute Genomics Platform"/>
            <consortium name="The Broad Institute Genome Sequencing Center for Infectious Disease"/>
            <person name="Wu L."/>
            <person name="Ma J."/>
        </authorList>
    </citation>
    <scope>NUCLEOTIDE SEQUENCE [LARGE SCALE GENOMIC DNA]</scope>
    <source>
        <strain evidence="1 2">JCM 1407</strain>
    </source>
</reference>
<sequence length="69" mass="7776">MIELTGMNNRKFVLNAEHVEKIEQVPESLITLSNGKKYIVMESVDEIIGKIKEYKSDIITLGIQGGVNR</sequence>
<dbReference type="InterPro" id="IPR009384">
    <property type="entry name" value="SwrD-like"/>
</dbReference>
<evidence type="ECO:0000313" key="1">
    <source>
        <dbReference type="EMBL" id="GAA0746250.1"/>
    </source>
</evidence>
<gene>
    <name evidence="1" type="ORF">GCM10008906_33650</name>
</gene>
<dbReference type="EMBL" id="BAAACG010000019">
    <property type="protein sequence ID" value="GAA0746250.1"/>
    <property type="molecule type" value="Genomic_DNA"/>
</dbReference>
<keyword evidence="1" id="KW-0969">Cilium</keyword>
<organism evidence="1 2">
    <name type="scientific">Clostridium oceanicum</name>
    <dbReference type="NCBI Taxonomy" id="1543"/>
    <lineage>
        <taxon>Bacteria</taxon>
        <taxon>Bacillati</taxon>
        <taxon>Bacillota</taxon>
        <taxon>Clostridia</taxon>
        <taxon>Eubacteriales</taxon>
        <taxon>Clostridiaceae</taxon>
        <taxon>Clostridium</taxon>
    </lineage>
</organism>
<proteinExistence type="predicted"/>
<evidence type="ECO:0000313" key="2">
    <source>
        <dbReference type="Proteomes" id="UP001501510"/>
    </source>
</evidence>